<proteinExistence type="predicted"/>
<comment type="caution">
    <text evidence="1">The sequence shown here is derived from an EMBL/GenBank/DDBJ whole genome shotgun (WGS) entry which is preliminary data.</text>
</comment>
<evidence type="ECO:0000313" key="2">
    <source>
        <dbReference type="Proteomes" id="UP000247409"/>
    </source>
</evidence>
<protein>
    <submittedName>
        <fullName evidence="1">Uncharacterized protein</fullName>
    </submittedName>
</protein>
<name>A0A2V3IRP0_9FLOR</name>
<keyword evidence="2" id="KW-1185">Reference proteome</keyword>
<sequence>MLEKPSQDSSKMQIYEAYVHLQQNNLEEGETFVKEGFERTLEKLASLPASADLDCIKTTLVQFHNLLGFKNQQIS</sequence>
<reference evidence="1 2" key="1">
    <citation type="journal article" date="2018" name="Mol. Biol. Evol.">
        <title>Analysis of the draft genome of the red seaweed Gracilariopsis chorda provides insights into genome size evolution in Rhodophyta.</title>
        <authorList>
            <person name="Lee J."/>
            <person name="Yang E.C."/>
            <person name="Graf L."/>
            <person name="Yang J.H."/>
            <person name="Qiu H."/>
            <person name="Zel Zion U."/>
            <person name="Chan C.X."/>
            <person name="Stephens T.G."/>
            <person name="Weber A.P.M."/>
            <person name="Boo G.H."/>
            <person name="Boo S.M."/>
            <person name="Kim K.M."/>
            <person name="Shin Y."/>
            <person name="Jung M."/>
            <person name="Lee S.J."/>
            <person name="Yim H.S."/>
            <person name="Lee J.H."/>
            <person name="Bhattacharya D."/>
            <person name="Yoon H.S."/>
        </authorList>
    </citation>
    <scope>NUCLEOTIDE SEQUENCE [LARGE SCALE GENOMIC DNA]</scope>
    <source>
        <strain evidence="1 2">SKKU-2015</strain>
        <tissue evidence="1">Whole body</tissue>
    </source>
</reference>
<dbReference type="Proteomes" id="UP000247409">
    <property type="component" value="Unassembled WGS sequence"/>
</dbReference>
<evidence type="ECO:0000313" key="1">
    <source>
        <dbReference type="EMBL" id="PXF44778.1"/>
    </source>
</evidence>
<gene>
    <name evidence="1" type="ORF">BWQ96_05448</name>
</gene>
<organism evidence="1 2">
    <name type="scientific">Gracilariopsis chorda</name>
    <dbReference type="NCBI Taxonomy" id="448386"/>
    <lineage>
        <taxon>Eukaryota</taxon>
        <taxon>Rhodophyta</taxon>
        <taxon>Florideophyceae</taxon>
        <taxon>Rhodymeniophycidae</taxon>
        <taxon>Gracilariales</taxon>
        <taxon>Gracilariaceae</taxon>
        <taxon>Gracilariopsis</taxon>
    </lineage>
</organism>
<dbReference type="EMBL" id="NBIV01000081">
    <property type="protein sequence ID" value="PXF44778.1"/>
    <property type="molecule type" value="Genomic_DNA"/>
</dbReference>
<accession>A0A2V3IRP0</accession>
<dbReference type="AlphaFoldDB" id="A0A2V3IRP0"/>
<dbReference type="OrthoDB" id="5570127at2759"/>